<protein>
    <submittedName>
        <fullName evidence="2">Uncharacterized protein</fullName>
    </submittedName>
</protein>
<feature type="transmembrane region" description="Helical" evidence="1">
    <location>
        <begin position="6"/>
        <end position="26"/>
    </location>
</feature>
<keyword evidence="1" id="KW-0812">Transmembrane</keyword>
<keyword evidence="1" id="KW-1133">Transmembrane helix</keyword>
<organism evidence="2 3">
    <name type="scientific">Reichenbachiella ulvae</name>
    <dbReference type="NCBI Taxonomy" id="2980104"/>
    <lineage>
        <taxon>Bacteria</taxon>
        <taxon>Pseudomonadati</taxon>
        <taxon>Bacteroidota</taxon>
        <taxon>Cytophagia</taxon>
        <taxon>Cytophagales</taxon>
        <taxon>Reichenbachiellaceae</taxon>
        <taxon>Reichenbachiella</taxon>
    </lineage>
</organism>
<name>A0ABT3D1K0_9BACT</name>
<keyword evidence="3" id="KW-1185">Reference proteome</keyword>
<comment type="caution">
    <text evidence="2">The sequence shown here is derived from an EMBL/GenBank/DDBJ whole genome shotgun (WGS) entry which is preliminary data.</text>
</comment>
<accession>A0ABT3D1K0</accession>
<feature type="transmembrane region" description="Helical" evidence="1">
    <location>
        <begin position="163"/>
        <end position="182"/>
    </location>
</feature>
<sequence>MEPFEYVVAMTSLILGLAMAQILNGIADMVSNYSRIKFSFSHTVMIVILFMVTLQDWWYSYQYSKHIEVWTFPTLMAILSFPIILFLEVRLLFPTGTRSQELDMDVYFYQNYRWIYTLFVITILISIAQNMYFSGYTLIEEIPLFIYAGVYLIFIFADFKNKLYHDVFMVAQLFVWLSFMILDPTTL</sequence>
<feature type="transmembrane region" description="Helical" evidence="1">
    <location>
        <begin position="114"/>
        <end position="132"/>
    </location>
</feature>
<feature type="transmembrane region" description="Helical" evidence="1">
    <location>
        <begin position="70"/>
        <end position="93"/>
    </location>
</feature>
<dbReference type="EMBL" id="JAOYOD010000001">
    <property type="protein sequence ID" value="MCV9389323.1"/>
    <property type="molecule type" value="Genomic_DNA"/>
</dbReference>
<keyword evidence="1" id="KW-0472">Membrane</keyword>
<feature type="transmembrane region" description="Helical" evidence="1">
    <location>
        <begin position="38"/>
        <end position="58"/>
    </location>
</feature>
<dbReference type="Proteomes" id="UP001300692">
    <property type="component" value="Unassembled WGS sequence"/>
</dbReference>
<gene>
    <name evidence="2" type="ORF">N7U62_21840</name>
</gene>
<evidence type="ECO:0000313" key="2">
    <source>
        <dbReference type="EMBL" id="MCV9389323.1"/>
    </source>
</evidence>
<dbReference type="RefSeq" id="WP_264140244.1">
    <property type="nucleotide sequence ID" value="NZ_JAOYOD010000001.1"/>
</dbReference>
<evidence type="ECO:0000313" key="3">
    <source>
        <dbReference type="Proteomes" id="UP001300692"/>
    </source>
</evidence>
<feature type="transmembrane region" description="Helical" evidence="1">
    <location>
        <begin position="138"/>
        <end position="156"/>
    </location>
</feature>
<proteinExistence type="predicted"/>
<evidence type="ECO:0000256" key="1">
    <source>
        <dbReference type="SAM" id="Phobius"/>
    </source>
</evidence>
<reference evidence="2 3" key="1">
    <citation type="submission" date="2022-10" db="EMBL/GenBank/DDBJ databases">
        <title>Comparative genomics and taxonomic characterization of three novel marine species of genus Reichenbachiella exhibiting antioxidant and polysaccharide degradation activities.</title>
        <authorList>
            <person name="Muhammad N."/>
            <person name="Lee Y.-J."/>
            <person name="Ko J."/>
            <person name="Kim S.-G."/>
        </authorList>
    </citation>
    <scope>NUCLEOTIDE SEQUENCE [LARGE SCALE GENOMIC DNA]</scope>
    <source>
        <strain evidence="2 3">ABR2-5</strain>
    </source>
</reference>